<proteinExistence type="predicted"/>
<reference evidence="2 3" key="1">
    <citation type="submission" date="2019-01" db="EMBL/GenBank/DDBJ databases">
        <title>Senegalimassilia sp. nov. KGMB04484 isolated human feces.</title>
        <authorList>
            <person name="Han K.-I."/>
            <person name="Kim J.-S."/>
            <person name="Lee K.C."/>
            <person name="Suh M.K."/>
            <person name="Eom M.K."/>
            <person name="Lee J.H."/>
            <person name="Park S.-H."/>
            <person name="Kang S.W."/>
            <person name="Park J.-E."/>
            <person name="Oh B.S."/>
            <person name="Yu S.Y."/>
            <person name="Choi S.-H."/>
            <person name="Lee D.H."/>
            <person name="Yoon H."/>
            <person name="Kim B.-Y."/>
            <person name="Lee J.H."/>
            <person name="Lee J.-S."/>
        </authorList>
    </citation>
    <scope>NUCLEOTIDE SEQUENCE [LARGE SCALE GENOMIC DNA]</scope>
    <source>
        <strain evidence="2 3">KGMB04484</strain>
    </source>
</reference>
<name>A0A4Q2JZH3_9ACTN</name>
<dbReference type="EMBL" id="SDPW01000001">
    <property type="protein sequence ID" value="RXZ54505.1"/>
    <property type="molecule type" value="Genomic_DNA"/>
</dbReference>
<keyword evidence="3" id="KW-1185">Reference proteome</keyword>
<accession>A0A4Q2JZH3</accession>
<evidence type="ECO:0000313" key="2">
    <source>
        <dbReference type="EMBL" id="RXZ54505.1"/>
    </source>
</evidence>
<dbReference type="RefSeq" id="WP_129424943.1">
    <property type="nucleotide sequence ID" value="NZ_SDPW01000001.1"/>
</dbReference>
<evidence type="ECO:0000256" key="1">
    <source>
        <dbReference type="ARBA" id="ARBA00022649"/>
    </source>
</evidence>
<organism evidence="2 3">
    <name type="scientific">Senegalimassilia faecalis</name>
    <dbReference type="NCBI Taxonomy" id="2509433"/>
    <lineage>
        <taxon>Bacteria</taxon>
        <taxon>Bacillati</taxon>
        <taxon>Actinomycetota</taxon>
        <taxon>Coriobacteriia</taxon>
        <taxon>Coriobacteriales</taxon>
        <taxon>Coriobacteriaceae</taxon>
        <taxon>Senegalimassilia</taxon>
    </lineage>
</organism>
<dbReference type="OrthoDB" id="3183589at2"/>
<dbReference type="AlphaFoldDB" id="A0A4Q2JZH3"/>
<gene>
    <name evidence="2" type="ORF">ET524_08455</name>
</gene>
<comment type="caution">
    <text evidence="2">The sequence shown here is derived from an EMBL/GenBank/DDBJ whole genome shotgun (WGS) entry which is preliminary data.</text>
</comment>
<dbReference type="Proteomes" id="UP000293345">
    <property type="component" value="Unassembled WGS sequence"/>
</dbReference>
<dbReference type="Pfam" id="PF05016">
    <property type="entry name" value="ParE_toxin"/>
    <property type="match status" value="1"/>
</dbReference>
<sequence>MAYNVRIQPSALIELDEIVSYLMVFGPHTAQSFLDNWEAMLDELRDGIAEHALSRFEVLAKLGYRTAFVKNYIVLFFKEEDTLTVAHIFHQSQDYARLVPNGS</sequence>
<evidence type="ECO:0000313" key="3">
    <source>
        <dbReference type="Proteomes" id="UP000293345"/>
    </source>
</evidence>
<keyword evidence="1" id="KW-1277">Toxin-antitoxin system</keyword>
<dbReference type="InterPro" id="IPR035093">
    <property type="entry name" value="RelE/ParE_toxin_dom_sf"/>
</dbReference>
<dbReference type="InterPro" id="IPR007712">
    <property type="entry name" value="RelE/ParE_toxin"/>
</dbReference>
<protein>
    <submittedName>
        <fullName evidence="2">Type II toxin-antitoxin system RelE/ParE family toxin</fullName>
    </submittedName>
</protein>
<dbReference type="Gene3D" id="3.30.2310.20">
    <property type="entry name" value="RelE-like"/>
    <property type="match status" value="1"/>
</dbReference>